<evidence type="ECO:0000313" key="1">
    <source>
        <dbReference type="EMBL" id="KHD06698.2"/>
    </source>
</evidence>
<dbReference type="AlphaFoldDB" id="A0A0A6P7F0"/>
<organism evidence="1 2">
    <name type="scientific">Candidatus Thiomargarita nelsonii</name>
    <dbReference type="NCBI Taxonomy" id="1003181"/>
    <lineage>
        <taxon>Bacteria</taxon>
        <taxon>Pseudomonadati</taxon>
        <taxon>Pseudomonadota</taxon>
        <taxon>Gammaproteobacteria</taxon>
        <taxon>Thiotrichales</taxon>
        <taxon>Thiotrichaceae</taxon>
        <taxon>Thiomargarita</taxon>
    </lineage>
</organism>
<accession>A0A0A6P7F0</accession>
<evidence type="ECO:0000313" key="2">
    <source>
        <dbReference type="Proteomes" id="UP000030428"/>
    </source>
</evidence>
<gene>
    <name evidence="1" type="ORF">PN36_17580</name>
</gene>
<proteinExistence type="predicted"/>
<dbReference type="Proteomes" id="UP000030428">
    <property type="component" value="Unassembled WGS sequence"/>
</dbReference>
<sequence length="67" mass="7668">MVARLLKIKPIVIYGEQTRDFINIKVVVSANILSMNANQQGAQFFSPYFQALCHLAQRTSLRRKDKS</sequence>
<dbReference type="EMBL" id="JSZA02000067">
    <property type="protein sequence ID" value="KHD06698.2"/>
    <property type="molecule type" value="Genomic_DNA"/>
</dbReference>
<reference evidence="1 2" key="1">
    <citation type="journal article" date="2016" name="Front. Microbiol.">
        <title>Single-Cell (Meta-)Genomics of a Dimorphic Candidatus Thiomargarita nelsonii Reveals Genomic Plasticity.</title>
        <authorList>
            <person name="Flood B.E."/>
            <person name="Fliss P."/>
            <person name="Jones D.S."/>
            <person name="Dick G.J."/>
            <person name="Jain S."/>
            <person name="Kaster A.K."/>
            <person name="Winkel M."/>
            <person name="Mussmann M."/>
            <person name="Bailey J."/>
        </authorList>
    </citation>
    <scope>NUCLEOTIDE SEQUENCE [LARGE SCALE GENOMIC DNA]</scope>
    <source>
        <strain evidence="1">Hydrate Ridge</strain>
    </source>
</reference>
<protein>
    <submittedName>
        <fullName evidence="1">Uncharacterized protein</fullName>
    </submittedName>
</protein>
<comment type="caution">
    <text evidence="1">The sequence shown here is derived from an EMBL/GenBank/DDBJ whole genome shotgun (WGS) entry which is preliminary data.</text>
</comment>
<keyword evidence="2" id="KW-1185">Reference proteome</keyword>
<name>A0A0A6P7F0_9GAMM</name>